<comment type="caution">
    <text evidence="3">The sequence shown here is derived from an EMBL/GenBank/DDBJ whole genome shotgun (WGS) entry which is preliminary data.</text>
</comment>
<feature type="transmembrane region" description="Helical" evidence="1">
    <location>
        <begin position="230"/>
        <end position="247"/>
    </location>
</feature>
<proteinExistence type="predicted"/>
<dbReference type="AlphaFoldDB" id="A0AAE3SPE4"/>
<dbReference type="PANTHER" id="PTHR39430:SF1">
    <property type="entry name" value="PROTEASE"/>
    <property type="match status" value="1"/>
</dbReference>
<protein>
    <submittedName>
        <fullName evidence="3">Type II CAAX endopeptidase family protein</fullName>
    </submittedName>
</protein>
<feature type="transmembrane region" description="Helical" evidence="1">
    <location>
        <begin position="267"/>
        <end position="286"/>
    </location>
</feature>
<keyword evidence="1" id="KW-0472">Membrane</keyword>
<keyword evidence="4" id="KW-1185">Reference proteome</keyword>
<accession>A0AAE3SPE4</accession>
<feature type="transmembrane region" description="Helical" evidence="1">
    <location>
        <begin position="203"/>
        <end position="223"/>
    </location>
</feature>
<name>A0AAE3SPE4_9FLAO</name>
<dbReference type="InterPro" id="IPR003675">
    <property type="entry name" value="Rce1/LyrA-like_dom"/>
</dbReference>
<dbReference type="Pfam" id="PF02517">
    <property type="entry name" value="Rce1-like"/>
    <property type="match status" value="1"/>
</dbReference>
<gene>
    <name evidence="3" type="ORF">OO016_07535</name>
</gene>
<dbReference type="EMBL" id="JAPFQP010000002">
    <property type="protein sequence ID" value="MCX2719447.1"/>
    <property type="molecule type" value="Genomic_DNA"/>
</dbReference>
<sequence length="315" mass="35671">MYIEQGYKGYHEPWRYVVGFLAVFIGWQLIGALPLTAAVVIKSLGSGSFPTSIGGMADLLGANLFLFLMLISFLIAFVFLLLVVKFLHRQPLRALTTERSKIDWKRVFFAFGLWAVVSVFFMLLDVYLSPDDYVQNFELRPFLILLVIAVVLIPVQTSFEEYFMRGYLMQGIGLMTKKRWIALLGTSFLFGILHIFNPEVDKLGYGIMVFYIGTGLFLGILTLMDKGLELAIGFHAANNLLAALLVTAEWTAFQTPSVYKDVSDPELGWDVFIPVLVVYPIMLLVFRKRYGWTNWKDRLTGAVLPQSEIESATDE</sequence>
<feature type="transmembrane region" description="Helical" evidence="1">
    <location>
        <begin position="180"/>
        <end position="197"/>
    </location>
</feature>
<feature type="transmembrane region" description="Helical" evidence="1">
    <location>
        <begin position="61"/>
        <end position="87"/>
    </location>
</feature>
<feature type="domain" description="CAAX prenyl protease 2/Lysostaphin resistance protein A-like" evidence="2">
    <location>
        <begin position="143"/>
        <end position="241"/>
    </location>
</feature>
<dbReference type="RefSeq" id="WP_266012117.1">
    <property type="nucleotide sequence ID" value="NZ_JAPFQP010000002.1"/>
</dbReference>
<reference evidence="3" key="1">
    <citation type="submission" date="2022-11" db="EMBL/GenBank/DDBJ databases">
        <title>The characterization of three novel Bacteroidetes species and genomic analysis of their roles in tidal elemental geochemical cycles.</title>
        <authorList>
            <person name="Ma K.-J."/>
        </authorList>
    </citation>
    <scope>NUCLEOTIDE SEQUENCE</scope>
    <source>
        <strain evidence="3">M415</strain>
    </source>
</reference>
<evidence type="ECO:0000256" key="1">
    <source>
        <dbReference type="SAM" id="Phobius"/>
    </source>
</evidence>
<dbReference type="PANTHER" id="PTHR39430">
    <property type="entry name" value="MEMBRANE-ASSOCIATED PROTEASE-RELATED"/>
    <property type="match status" value="1"/>
</dbReference>
<feature type="transmembrane region" description="Helical" evidence="1">
    <location>
        <begin position="107"/>
        <end position="127"/>
    </location>
</feature>
<organism evidence="3 4">
    <name type="scientific">Lentiprolixibacter aurantiacus</name>
    <dbReference type="NCBI Taxonomy" id="2993939"/>
    <lineage>
        <taxon>Bacteria</taxon>
        <taxon>Pseudomonadati</taxon>
        <taxon>Bacteroidota</taxon>
        <taxon>Flavobacteriia</taxon>
        <taxon>Flavobacteriales</taxon>
        <taxon>Flavobacteriaceae</taxon>
        <taxon>Lentiprolixibacter</taxon>
    </lineage>
</organism>
<evidence type="ECO:0000259" key="2">
    <source>
        <dbReference type="Pfam" id="PF02517"/>
    </source>
</evidence>
<feature type="transmembrane region" description="Helical" evidence="1">
    <location>
        <begin position="139"/>
        <end position="159"/>
    </location>
</feature>
<feature type="transmembrane region" description="Helical" evidence="1">
    <location>
        <begin position="16"/>
        <end position="41"/>
    </location>
</feature>
<dbReference type="Proteomes" id="UP001207116">
    <property type="component" value="Unassembled WGS sequence"/>
</dbReference>
<evidence type="ECO:0000313" key="4">
    <source>
        <dbReference type="Proteomes" id="UP001207116"/>
    </source>
</evidence>
<evidence type="ECO:0000313" key="3">
    <source>
        <dbReference type="EMBL" id="MCX2719447.1"/>
    </source>
</evidence>
<dbReference type="GO" id="GO:0080120">
    <property type="term" value="P:CAAX-box protein maturation"/>
    <property type="evidence" value="ECO:0007669"/>
    <property type="project" value="UniProtKB-ARBA"/>
</dbReference>
<keyword evidence="1" id="KW-0812">Transmembrane</keyword>
<dbReference type="GO" id="GO:0004175">
    <property type="term" value="F:endopeptidase activity"/>
    <property type="evidence" value="ECO:0007669"/>
    <property type="project" value="UniProtKB-ARBA"/>
</dbReference>
<keyword evidence="1" id="KW-1133">Transmembrane helix</keyword>